<sequence>MKKSFLSRHWGYLFLIIPIVLQIVFFFTPLAQGFFLSLTNYTGLTQNYDLVGFSNYTAAFSDPRFISSIRFTTLFTIVMIVGQITIGLGVGLLLNEKMPGRGFFRTTYFFPAVLSTVTVGLIFSQIFNYGIPQIGELFDIEFLKNNLLASASTAPWAVSFVALWQGVAMPIIIFLAGLQSIPTEILEAAKIDGATEVQTFFNIKLPYLLPSISIVFILALKSGLTAFDNIFALTGGGPQNSTTSLGLLVYNTAFTFNQAGYANAIAMILFLIIIIISIVQLHISSRFEV</sequence>
<keyword evidence="10" id="KW-1185">Reference proteome</keyword>
<evidence type="ECO:0000256" key="6">
    <source>
        <dbReference type="ARBA" id="ARBA00023136"/>
    </source>
</evidence>
<accession>A0ABP3K9Z1</accession>
<evidence type="ECO:0000259" key="8">
    <source>
        <dbReference type="PROSITE" id="PS50928"/>
    </source>
</evidence>
<name>A0ABP3K9Z1_9LACT</name>
<keyword evidence="4 7" id="KW-0812">Transmembrane</keyword>
<feature type="transmembrane region" description="Helical" evidence="7">
    <location>
        <begin position="71"/>
        <end position="94"/>
    </location>
</feature>
<evidence type="ECO:0000256" key="7">
    <source>
        <dbReference type="RuleBase" id="RU363032"/>
    </source>
</evidence>
<keyword evidence="5 7" id="KW-1133">Transmembrane helix</keyword>
<evidence type="ECO:0000256" key="1">
    <source>
        <dbReference type="ARBA" id="ARBA00004651"/>
    </source>
</evidence>
<keyword evidence="6 7" id="KW-0472">Membrane</keyword>
<evidence type="ECO:0000256" key="4">
    <source>
        <dbReference type="ARBA" id="ARBA00022692"/>
    </source>
</evidence>
<comment type="similarity">
    <text evidence="7">Belongs to the binding-protein-dependent transport system permease family.</text>
</comment>
<dbReference type="PROSITE" id="PS50928">
    <property type="entry name" value="ABC_TM1"/>
    <property type="match status" value="1"/>
</dbReference>
<organism evidence="9 10">
    <name type="scientific">Alkalibacterium indicireducens</name>
    <dbReference type="NCBI Taxonomy" id="398758"/>
    <lineage>
        <taxon>Bacteria</taxon>
        <taxon>Bacillati</taxon>
        <taxon>Bacillota</taxon>
        <taxon>Bacilli</taxon>
        <taxon>Lactobacillales</taxon>
        <taxon>Carnobacteriaceae</taxon>
        <taxon>Alkalibacterium</taxon>
    </lineage>
</organism>
<feature type="domain" description="ABC transmembrane type-1" evidence="8">
    <location>
        <begin position="69"/>
        <end position="280"/>
    </location>
</feature>
<dbReference type="InterPro" id="IPR035906">
    <property type="entry name" value="MetI-like_sf"/>
</dbReference>
<dbReference type="PANTHER" id="PTHR30193:SF37">
    <property type="entry name" value="INNER MEMBRANE ABC TRANSPORTER PERMEASE PROTEIN YCJO"/>
    <property type="match status" value="1"/>
</dbReference>
<protein>
    <submittedName>
        <fullName evidence="9">Sugar ABC transporter permease</fullName>
    </submittedName>
</protein>
<dbReference type="PANTHER" id="PTHR30193">
    <property type="entry name" value="ABC TRANSPORTER PERMEASE PROTEIN"/>
    <property type="match status" value="1"/>
</dbReference>
<feature type="transmembrane region" description="Helical" evidence="7">
    <location>
        <begin position="106"/>
        <end position="127"/>
    </location>
</feature>
<feature type="transmembrane region" description="Helical" evidence="7">
    <location>
        <begin position="261"/>
        <end position="283"/>
    </location>
</feature>
<comment type="subcellular location">
    <subcellularLocation>
        <location evidence="1 7">Cell membrane</location>
        <topology evidence="1 7">Multi-pass membrane protein</topology>
    </subcellularLocation>
</comment>
<dbReference type="Gene3D" id="1.10.3720.10">
    <property type="entry name" value="MetI-like"/>
    <property type="match status" value="1"/>
</dbReference>
<feature type="transmembrane region" description="Helical" evidence="7">
    <location>
        <begin position="199"/>
        <end position="220"/>
    </location>
</feature>
<comment type="caution">
    <text evidence="9">The sequence shown here is derived from an EMBL/GenBank/DDBJ whole genome shotgun (WGS) entry which is preliminary data.</text>
</comment>
<evidence type="ECO:0000256" key="5">
    <source>
        <dbReference type="ARBA" id="ARBA00022989"/>
    </source>
</evidence>
<evidence type="ECO:0000256" key="2">
    <source>
        <dbReference type="ARBA" id="ARBA00022448"/>
    </source>
</evidence>
<dbReference type="InterPro" id="IPR051393">
    <property type="entry name" value="ABC_transporter_permease"/>
</dbReference>
<dbReference type="CDD" id="cd06261">
    <property type="entry name" value="TM_PBP2"/>
    <property type="match status" value="1"/>
</dbReference>
<keyword evidence="2 7" id="KW-0813">Transport</keyword>
<feature type="transmembrane region" description="Helical" evidence="7">
    <location>
        <begin position="156"/>
        <end position="178"/>
    </location>
</feature>
<dbReference type="InterPro" id="IPR000515">
    <property type="entry name" value="MetI-like"/>
</dbReference>
<dbReference type="EMBL" id="BAAADA010000014">
    <property type="protein sequence ID" value="GAA0474610.1"/>
    <property type="molecule type" value="Genomic_DNA"/>
</dbReference>
<dbReference type="Proteomes" id="UP001410648">
    <property type="component" value="Unassembled WGS sequence"/>
</dbReference>
<proteinExistence type="inferred from homology"/>
<dbReference type="SUPFAM" id="SSF161098">
    <property type="entry name" value="MetI-like"/>
    <property type="match status" value="1"/>
</dbReference>
<evidence type="ECO:0000313" key="9">
    <source>
        <dbReference type="EMBL" id="GAA0474610.1"/>
    </source>
</evidence>
<dbReference type="Pfam" id="PF00528">
    <property type="entry name" value="BPD_transp_1"/>
    <property type="match status" value="1"/>
</dbReference>
<dbReference type="RefSeq" id="WP_346023684.1">
    <property type="nucleotide sequence ID" value="NZ_BAAADA010000014.1"/>
</dbReference>
<reference evidence="10" key="1">
    <citation type="journal article" date="2019" name="Int. J. Syst. Evol. Microbiol.">
        <title>The Global Catalogue of Microorganisms (GCM) 10K type strain sequencing project: providing services to taxonomists for standard genome sequencing and annotation.</title>
        <authorList>
            <consortium name="The Broad Institute Genomics Platform"/>
            <consortium name="The Broad Institute Genome Sequencing Center for Infectious Disease"/>
            <person name="Wu L."/>
            <person name="Ma J."/>
        </authorList>
    </citation>
    <scope>NUCLEOTIDE SEQUENCE [LARGE SCALE GENOMIC DNA]</scope>
    <source>
        <strain evidence="10">JCM 14232</strain>
    </source>
</reference>
<evidence type="ECO:0000313" key="10">
    <source>
        <dbReference type="Proteomes" id="UP001410648"/>
    </source>
</evidence>
<feature type="transmembrane region" description="Helical" evidence="7">
    <location>
        <begin position="12"/>
        <end position="35"/>
    </location>
</feature>
<keyword evidence="3" id="KW-1003">Cell membrane</keyword>
<gene>
    <name evidence="9" type="ORF">GCM10008936_01510</name>
</gene>
<evidence type="ECO:0000256" key="3">
    <source>
        <dbReference type="ARBA" id="ARBA00022475"/>
    </source>
</evidence>